<dbReference type="AlphaFoldDB" id="A0AAD8NYN6"/>
<organism evidence="3 4">
    <name type="scientific">Tagetes erecta</name>
    <name type="common">African marigold</name>
    <dbReference type="NCBI Taxonomy" id="13708"/>
    <lineage>
        <taxon>Eukaryota</taxon>
        <taxon>Viridiplantae</taxon>
        <taxon>Streptophyta</taxon>
        <taxon>Embryophyta</taxon>
        <taxon>Tracheophyta</taxon>
        <taxon>Spermatophyta</taxon>
        <taxon>Magnoliopsida</taxon>
        <taxon>eudicotyledons</taxon>
        <taxon>Gunneridae</taxon>
        <taxon>Pentapetalae</taxon>
        <taxon>asterids</taxon>
        <taxon>campanulids</taxon>
        <taxon>Asterales</taxon>
        <taxon>Asteraceae</taxon>
        <taxon>Asteroideae</taxon>
        <taxon>Heliantheae alliance</taxon>
        <taxon>Tageteae</taxon>
        <taxon>Tagetes</taxon>
    </lineage>
</organism>
<dbReference type="InterPro" id="IPR036047">
    <property type="entry name" value="F-box-like_dom_sf"/>
</dbReference>
<dbReference type="EMBL" id="JAUHHV010000005">
    <property type="protein sequence ID" value="KAK1425581.1"/>
    <property type="molecule type" value="Genomic_DNA"/>
</dbReference>
<accession>A0AAD8NYN6</accession>
<dbReference type="SMART" id="SM00579">
    <property type="entry name" value="FBD"/>
    <property type="match status" value="1"/>
</dbReference>
<keyword evidence="4" id="KW-1185">Reference proteome</keyword>
<evidence type="ECO:0000313" key="3">
    <source>
        <dbReference type="EMBL" id="KAK1425581.1"/>
    </source>
</evidence>
<dbReference type="InterPro" id="IPR006566">
    <property type="entry name" value="FBD"/>
</dbReference>
<evidence type="ECO:0000259" key="2">
    <source>
        <dbReference type="PROSITE" id="PS50181"/>
    </source>
</evidence>
<reference evidence="3" key="1">
    <citation type="journal article" date="2023" name="bioRxiv">
        <title>Improved chromosome-level genome assembly for marigold (Tagetes erecta).</title>
        <authorList>
            <person name="Jiang F."/>
            <person name="Yuan L."/>
            <person name="Wang S."/>
            <person name="Wang H."/>
            <person name="Xu D."/>
            <person name="Wang A."/>
            <person name="Fan W."/>
        </authorList>
    </citation>
    <scope>NUCLEOTIDE SEQUENCE</scope>
    <source>
        <strain evidence="3">WSJ</strain>
        <tissue evidence="3">Leaf</tissue>
    </source>
</reference>
<dbReference type="InterPro" id="IPR001810">
    <property type="entry name" value="F-box_dom"/>
</dbReference>
<comment type="caution">
    <text evidence="3">The sequence shown here is derived from an EMBL/GenBank/DDBJ whole genome shotgun (WGS) entry which is preliminary data.</text>
</comment>
<name>A0AAD8NYN6_TARER</name>
<feature type="domain" description="F-box" evidence="2">
    <location>
        <begin position="45"/>
        <end position="98"/>
    </location>
</feature>
<dbReference type="PANTHER" id="PTHR32212">
    <property type="entry name" value="CYCLIN-LIKE F-BOX"/>
    <property type="match status" value="1"/>
</dbReference>
<evidence type="ECO:0000313" key="4">
    <source>
        <dbReference type="Proteomes" id="UP001229421"/>
    </source>
</evidence>
<dbReference type="Pfam" id="PF08387">
    <property type="entry name" value="FBD"/>
    <property type="match status" value="1"/>
</dbReference>
<evidence type="ECO:0000256" key="1">
    <source>
        <dbReference type="SAM" id="MobiDB-lite"/>
    </source>
</evidence>
<dbReference type="SUPFAM" id="SSF81383">
    <property type="entry name" value="F-box domain"/>
    <property type="match status" value="1"/>
</dbReference>
<feature type="compositionally biased region" description="Acidic residues" evidence="1">
    <location>
        <begin position="105"/>
        <end position="163"/>
    </location>
</feature>
<dbReference type="PANTHER" id="PTHR32212:SF234">
    <property type="entry name" value="F-BOX_LRR-REPEAT PROTEIN 13-LIKE"/>
    <property type="match status" value="1"/>
</dbReference>
<gene>
    <name evidence="3" type="ORF">QVD17_20935</name>
</gene>
<sequence>MAKSHALKKVRIELSDKVSADEELKMLRDLPEEVSKKMDTKELSLDRISTLPDHIFQNILTRMPIKDALRTSILQKNWRYSWRAMPKLVFTDDMVKMYEAVFKDEDGDEEDEDEDDDEDGNDDFDDDYSDDAEEDEDDYNVDREEEEEDDDYDDDHDEEEAEEEKFRINQQTSNNFFDVENNSDLKLDHLETLKMRRFSNLRLEREFVKLIMAKSPALKKVRIQLSDNVSALELKMVKELVLHSFLRASPFVKLIIERPKKSS</sequence>
<proteinExistence type="predicted"/>
<protein>
    <recommendedName>
        <fullName evidence="2">F-box domain-containing protein</fullName>
    </recommendedName>
</protein>
<dbReference type="Proteomes" id="UP001229421">
    <property type="component" value="Unassembled WGS sequence"/>
</dbReference>
<dbReference type="PROSITE" id="PS50181">
    <property type="entry name" value="FBOX"/>
    <property type="match status" value="1"/>
</dbReference>
<feature type="region of interest" description="Disordered" evidence="1">
    <location>
        <begin position="102"/>
        <end position="173"/>
    </location>
</feature>
<dbReference type="Pfam" id="PF00646">
    <property type="entry name" value="F-box"/>
    <property type="match status" value="1"/>
</dbReference>